<keyword evidence="1" id="KW-0863">Zinc-finger</keyword>
<organism evidence="5 6">
    <name type="scientific">Crassostrea virginica</name>
    <name type="common">Eastern oyster</name>
    <dbReference type="NCBI Taxonomy" id="6565"/>
    <lineage>
        <taxon>Eukaryota</taxon>
        <taxon>Metazoa</taxon>
        <taxon>Spiralia</taxon>
        <taxon>Lophotrochozoa</taxon>
        <taxon>Mollusca</taxon>
        <taxon>Bivalvia</taxon>
        <taxon>Autobranchia</taxon>
        <taxon>Pteriomorphia</taxon>
        <taxon>Ostreida</taxon>
        <taxon>Ostreoidea</taxon>
        <taxon>Ostreidae</taxon>
        <taxon>Crassostrea</taxon>
    </lineage>
</organism>
<evidence type="ECO:0000259" key="4">
    <source>
        <dbReference type="PROSITE" id="PS50994"/>
    </source>
</evidence>
<dbReference type="InterPro" id="IPR043502">
    <property type="entry name" value="DNA/RNA_pol_sf"/>
</dbReference>
<dbReference type="Gene3D" id="1.10.340.70">
    <property type="match status" value="1"/>
</dbReference>
<dbReference type="GO" id="GO:0008270">
    <property type="term" value="F:zinc ion binding"/>
    <property type="evidence" value="ECO:0007669"/>
    <property type="project" value="UniProtKB-KW"/>
</dbReference>
<evidence type="ECO:0000313" key="6">
    <source>
        <dbReference type="RefSeq" id="XP_022290521.1"/>
    </source>
</evidence>
<dbReference type="SUPFAM" id="SSF53098">
    <property type="entry name" value="Ribonuclease H-like"/>
    <property type="match status" value="1"/>
</dbReference>
<dbReference type="Pfam" id="PF18701">
    <property type="entry name" value="DUF5641"/>
    <property type="match status" value="1"/>
</dbReference>
<dbReference type="PANTHER" id="PTHR47331:SF1">
    <property type="entry name" value="GAG-LIKE PROTEIN"/>
    <property type="match status" value="1"/>
</dbReference>
<dbReference type="InterPro" id="IPR001878">
    <property type="entry name" value="Znf_CCHC"/>
</dbReference>
<dbReference type="PANTHER" id="PTHR47331">
    <property type="entry name" value="PHD-TYPE DOMAIN-CONTAINING PROTEIN"/>
    <property type="match status" value="1"/>
</dbReference>
<dbReference type="KEGG" id="cvn:111102162"/>
<reference evidence="6" key="1">
    <citation type="submission" date="2025-08" db="UniProtKB">
        <authorList>
            <consortium name="RefSeq"/>
        </authorList>
    </citation>
    <scope>IDENTIFICATION</scope>
    <source>
        <tissue evidence="6">Whole sample</tissue>
    </source>
</reference>
<name>A0A8B8AGQ8_CRAVI</name>
<dbReference type="Gene3D" id="3.10.10.10">
    <property type="entry name" value="HIV Type 1 Reverse Transcriptase, subunit A, domain 1"/>
    <property type="match status" value="1"/>
</dbReference>
<dbReference type="Gene3D" id="3.30.420.10">
    <property type="entry name" value="Ribonuclease H-like superfamily/Ribonuclease H"/>
    <property type="match status" value="1"/>
</dbReference>
<feature type="compositionally biased region" description="Basic and acidic residues" evidence="2">
    <location>
        <begin position="1868"/>
        <end position="1881"/>
    </location>
</feature>
<dbReference type="InterPro" id="IPR005312">
    <property type="entry name" value="DUF1759"/>
</dbReference>
<dbReference type="PROSITE" id="PS50158">
    <property type="entry name" value="ZF_CCHC"/>
    <property type="match status" value="1"/>
</dbReference>
<keyword evidence="5" id="KW-1185">Reference proteome</keyword>
<feature type="compositionally biased region" description="Basic and acidic residues" evidence="2">
    <location>
        <begin position="457"/>
        <end position="470"/>
    </location>
</feature>
<proteinExistence type="predicted"/>
<dbReference type="Pfam" id="PF05380">
    <property type="entry name" value="Peptidase_A17"/>
    <property type="match status" value="1"/>
</dbReference>
<dbReference type="InterPro" id="IPR043128">
    <property type="entry name" value="Rev_trsase/Diguanyl_cyclase"/>
</dbReference>
<feature type="domain" description="Integrase catalytic" evidence="4">
    <location>
        <begin position="1513"/>
        <end position="1700"/>
    </location>
</feature>
<dbReference type="Pfam" id="PF17921">
    <property type="entry name" value="Integrase_H2C2"/>
    <property type="match status" value="1"/>
</dbReference>
<dbReference type="Gene3D" id="3.30.70.270">
    <property type="match status" value="1"/>
</dbReference>
<dbReference type="InterPro" id="IPR001584">
    <property type="entry name" value="Integrase_cat-core"/>
</dbReference>
<dbReference type="InterPro" id="IPR008737">
    <property type="entry name" value="DUF1758"/>
</dbReference>
<evidence type="ECO:0000259" key="3">
    <source>
        <dbReference type="PROSITE" id="PS50158"/>
    </source>
</evidence>
<keyword evidence="1" id="KW-0862">Zinc</keyword>
<dbReference type="RefSeq" id="XP_022290521.1">
    <property type="nucleotide sequence ID" value="XM_022434813.1"/>
</dbReference>
<sequence>MSLPYVKANCTRYRTLIEKEISKSEEFITKEFTDEELSVLLRQVESSIRRLKDFSGKLEENVEKWSMAVEVKDIDPQEKDKFTDVSEKLFIFMSETTERMDQLMILERSLQERIATVKSAQETTDSRLDQIVLLQERMQEQMVRFQEMQLHHSQQQTAPQGSLSVRLPKLELPSYNGDKLRFKEFWDSFDATINKNSKLSRIEKFNYLRSKLTGEAKEAISGLELSHENYDVALAIIQERFGDAQSVINKHYMELINIQPVNNDTGSLRKLYDDLEKHMRSLEALHQDVNQDVFVSMITSKLPKETLLQLEIQKGSREKWTVKKLRDLFKAYVTAKESTELQASDVDQHAEKHATAEALMVSAKDSRFRGNSGESSGRRNISSVKSPVCSFCDGYHWTDECQKYRTVEDRKQRIKGKCFICLRPGHRIKDCKVVKPCYHCKESRSHHRSLCPRKFPHQRETSRSADESPRQGKRRQRERSYLADELHKDRSSQESNLLTSGDIVLMQTAQTEVANTETNQREFVRILMDSGSQRTYVTEDVVKRLKLRVGPAEEITLITFGADRPKKVKTPQVSLKVKLKDGQFMSISANVVPKITGMIQRRPMPRKARESLYSMGKNLKLADTISTSYEDARVDILVGNDYYLDIISSEKIQLQEGLYLLGSKLGWIMSGRTRVSDEEKTEQQMMIANGVLSVTECCLHSSDRCLPVKPPLDDFWNLETIGIQDSPYTSDDEEAIRNFNDTLMMENNRYYVTWPWKNSCPELPENRELAYGRLKSLIHKMQDKPDFLQKYDEIIQDQCKKGIIEKIPPDSGETGIKHYIPHHAVIDPTKPTTKIRIVYDASAKSKQGNLSLNECLHRGPVMLQDLCGLLMRFRINRIGIVADIEKAFLQVGLQVQDRNATRFFWLKDVNIPSTDNNIQVYRFCRVPFGVISSPFLLAATVDHHLSTYDSETAEQIRNNIYVDNVITGVDDIIDAENLYKDSKHIFQAMSMNLRDWASNNQEFYNLIPELDRSSREKVKVLGLMWTLSNDLLTVPCVKCDNEVMPITKREVLQRVASIYDPLGFFSPVTLKSKLFLQMLWRKNLEWDEQLADEDVQQWKEISTDLQDIPQCNIPRYIGLQGETTCRLLCFCDASTKAYATSVYLQICNMHTETCNLVFSKTRLAPNEKISLPRLELLAVLIGVRSMSFVETQLKLTFSEKILWTDSQCVLHWIKTEKLLTVFVENRLREIRKHRDIEFQYVSTRDNPVDIASRGTTVSYLQENKHWWNGPLWLAQKRSEWPTWKLVDKGSQEVIESEYRSPKVLFEAKLLAGEGPNGKLDNKSPEFDNPFCMNVEKFSSFTRLLLVSGWILRFIRKLKGDKIPPGPLTPEELHESQVLWIKYMQDQHYKEVKTALTGKTRHNLVSQLGLVVDEEGLIRCVGRLGAAHMTEGARQPILLPKRNHVTDLLIESLHRKFFHVGVSQTLSLIRQKYWIPQGRSEVKRILRKCTVCKKYEGGPYKMPLMPPLPKKRVNESAPFTYTGVDYFGPIYVKAENGSKKVWVCLYTCLVVRAIHMELMLDMSAEEFLLGLRRFIARWGKPKQLISDNASQFKLSSSVLEKMWKSTVCDPDVQTYVSNEDIKWQFIVELAPWMGGFYERLIGVVKRGLRKTIGKLCLTSEQLRTVLAESEAVVNSRPLVYVGDDINSNMILTPAHFLMLNPKTGTPGTEENFTEDPEYLTYISSAEMLLQRWKKGQRHLDTFWKSWRDDYLLSLRERTAYKLKEGRIQHRMKPQVGDVVLIKDDLPRGSWKVGRLCELTVSQDGEIRSGKVLLPTKRTLNRPLNLLYPIECSNRTESGNSEQTAENQRTESTGTKNPLENSSVTSTDRPVQDGRPKRRAAEKAIVKIRDWLDT</sequence>
<dbReference type="PROSITE" id="PS50994">
    <property type="entry name" value="INTEGRASE"/>
    <property type="match status" value="1"/>
</dbReference>
<dbReference type="InterPro" id="IPR008042">
    <property type="entry name" value="Retrotrans_Pao"/>
</dbReference>
<evidence type="ECO:0000256" key="1">
    <source>
        <dbReference type="PROSITE-ProRule" id="PRU00047"/>
    </source>
</evidence>
<dbReference type="Pfam" id="PF03564">
    <property type="entry name" value="DUF1759"/>
    <property type="match status" value="1"/>
</dbReference>
<evidence type="ECO:0000256" key="2">
    <source>
        <dbReference type="SAM" id="MobiDB-lite"/>
    </source>
</evidence>
<dbReference type="SUPFAM" id="SSF56672">
    <property type="entry name" value="DNA/RNA polymerases"/>
    <property type="match status" value="1"/>
</dbReference>
<protein>
    <submittedName>
        <fullName evidence="6">Uncharacterized protein LOC111102162</fullName>
    </submittedName>
</protein>
<feature type="compositionally biased region" description="Basic and acidic residues" evidence="2">
    <location>
        <begin position="478"/>
        <end position="492"/>
    </location>
</feature>
<gene>
    <name evidence="6" type="primary">LOC111102162</name>
</gene>
<dbReference type="InterPro" id="IPR041588">
    <property type="entry name" value="Integrase_H2C2"/>
</dbReference>
<dbReference type="InterPro" id="IPR000477">
    <property type="entry name" value="RT_dom"/>
</dbReference>
<dbReference type="CDD" id="cd01644">
    <property type="entry name" value="RT_pepA17"/>
    <property type="match status" value="1"/>
</dbReference>
<dbReference type="InterPro" id="IPR036397">
    <property type="entry name" value="RNaseH_sf"/>
</dbReference>
<accession>A0A8B8AGQ8</accession>
<dbReference type="GO" id="GO:0003676">
    <property type="term" value="F:nucleic acid binding"/>
    <property type="evidence" value="ECO:0007669"/>
    <property type="project" value="InterPro"/>
</dbReference>
<evidence type="ECO:0000313" key="5">
    <source>
        <dbReference type="Proteomes" id="UP000694844"/>
    </source>
</evidence>
<dbReference type="InterPro" id="IPR040676">
    <property type="entry name" value="DUF5641"/>
</dbReference>
<dbReference type="Pfam" id="PF00078">
    <property type="entry name" value="RVT_1"/>
    <property type="match status" value="1"/>
</dbReference>
<feature type="region of interest" description="Disordered" evidence="2">
    <location>
        <begin position="1831"/>
        <end position="1881"/>
    </location>
</feature>
<dbReference type="InterPro" id="IPR012337">
    <property type="entry name" value="RNaseH-like_sf"/>
</dbReference>
<dbReference type="Pfam" id="PF05585">
    <property type="entry name" value="DUF1758"/>
    <property type="match status" value="1"/>
</dbReference>
<dbReference type="Proteomes" id="UP000694844">
    <property type="component" value="Chromosome 6"/>
</dbReference>
<dbReference type="GO" id="GO:0015074">
    <property type="term" value="P:DNA integration"/>
    <property type="evidence" value="ECO:0007669"/>
    <property type="project" value="InterPro"/>
</dbReference>
<feature type="region of interest" description="Disordered" evidence="2">
    <location>
        <begin position="449"/>
        <end position="495"/>
    </location>
</feature>
<feature type="domain" description="CCHC-type" evidence="3">
    <location>
        <begin position="417"/>
        <end position="432"/>
    </location>
</feature>
<feature type="compositionally biased region" description="Polar residues" evidence="2">
    <location>
        <begin position="1831"/>
        <end position="1867"/>
    </location>
</feature>
<dbReference type="OrthoDB" id="6109745at2759"/>
<dbReference type="SMART" id="SM00343">
    <property type="entry name" value="ZnF_C2HC"/>
    <property type="match status" value="2"/>
</dbReference>
<dbReference type="GeneID" id="111102162"/>
<keyword evidence="1" id="KW-0479">Metal-binding</keyword>